<dbReference type="EMBL" id="KE504224">
    <property type="protein sequence ID" value="EPS94748.1"/>
    <property type="molecule type" value="Genomic_DNA"/>
</dbReference>
<keyword evidence="2" id="KW-1185">Reference proteome</keyword>
<dbReference type="eggNOG" id="KOG4754">
    <property type="taxonomic scope" value="Eukaryota"/>
</dbReference>
<dbReference type="GO" id="GO:0005737">
    <property type="term" value="C:cytoplasm"/>
    <property type="evidence" value="ECO:0007669"/>
    <property type="project" value="TreeGrafter"/>
</dbReference>
<dbReference type="OrthoDB" id="496981at2759"/>
<dbReference type="CDD" id="cd07040">
    <property type="entry name" value="HP"/>
    <property type="match status" value="1"/>
</dbReference>
<protein>
    <recommendedName>
        <fullName evidence="3">Phosphoglycerate mutase-like protein</fullName>
    </recommendedName>
</protein>
<name>S8DU65_FOMSC</name>
<evidence type="ECO:0000313" key="2">
    <source>
        <dbReference type="Proteomes" id="UP000015241"/>
    </source>
</evidence>
<dbReference type="AlphaFoldDB" id="S8DU65"/>
<dbReference type="PANTHER" id="PTHR48100">
    <property type="entry name" value="BROAD-SPECIFICITY PHOSPHATASE YOR283W-RELATED"/>
    <property type="match status" value="1"/>
</dbReference>
<dbReference type="InterPro" id="IPR050275">
    <property type="entry name" value="PGM_Phosphatase"/>
</dbReference>
<dbReference type="SUPFAM" id="SSF53254">
    <property type="entry name" value="Phosphoglycerate mutase-like"/>
    <property type="match status" value="1"/>
</dbReference>
<dbReference type="Proteomes" id="UP000015241">
    <property type="component" value="Unassembled WGS sequence"/>
</dbReference>
<dbReference type="Pfam" id="PF00300">
    <property type="entry name" value="His_Phos_1"/>
    <property type="match status" value="1"/>
</dbReference>
<organism evidence="1 2">
    <name type="scientific">Fomitopsis schrenkii</name>
    <name type="common">Brown rot fungus</name>
    <dbReference type="NCBI Taxonomy" id="2126942"/>
    <lineage>
        <taxon>Eukaryota</taxon>
        <taxon>Fungi</taxon>
        <taxon>Dikarya</taxon>
        <taxon>Basidiomycota</taxon>
        <taxon>Agaricomycotina</taxon>
        <taxon>Agaricomycetes</taxon>
        <taxon>Polyporales</taxon>
        <taxon>Fomitopsis</taxon>
    </lineage>
</organism>
<dbReference type="InParanoid" id="S8DU65"/>
<dbReference type="InterPro" id="IPR029033">
    <property type="entry name" value="His_PPase_superfam"/>
</dbReference>
<dbReference type="GO" id="GO:0016791">
    <property type="term" value="F:phosphatase activity"/>
    <property type="evidence" value="ECO:0007669"/>
    <property type="project" value="TreeGrafter"/>
</dbReference>
<gene>
    <name evidence="1" type="ORF">FOMPIDRAFT_1169401</name>
</gene>
<accession>S8DU65</accession>
<evidence type="ECO:0008006" key="3">
    <source>
        <dbReference type="Google" id="ProtNLM"/>
    </source>
</evidence>
<dbReference type="Gene3D" id="3.40.50.1240">
    <property type="entry name" value="Phosphoglycerate mutase-like"/>
    <property type="match status" value="1"/>
</dbReference>
<dbReference type="HOGENOM" id="CLU_039184_0_0_1"/>
<sequence>MAIHKFSVSTSPISENPGQWSHCQIITGFFAQDDSHADPARIGALPPRFGLLDESEDHWSKFDSKVANLNETAPSGVHYKVFFLGRHGQGWHNVAEAKYGTQAGIAWDDYYSKLNGDDEMTWGPDPVLTALGAQQAETARTAWIKEIMKGMPTPQRYYASPLHRALSTWQITFGSDETFPEDTRTVMVFEDLREEHGVHTCDMRNSRTLIQRNFPLRMLVVEPGFTEEDIVWQSDVRESKEHVRTRAQSVLDRIFDEIESTYISITAHGGIINGLLAAAGRQPYSLPTGGVLPLIIRGEPE</sequence>
<reference evidence="1 2" key="1">
    <citation type="journal article" date="2012" name="Science">
        <title>The Paleozoic origin of enzymatic lignin decomposition reconstructed from 31 fungal genomes.</title>
        <authorList>
            <person name="Floudas D."/>
            <person name="Binder M."/>
            <person name="Riley R."/>
            <person name="Barry K."/>
            <person name="Blanchette R.A."/>
            <person name="Henrissat B."/>
            <person name="Martinez A.T."/>
            <person name="Otillar R."/>
            <person name="Spatafora J.W."/>
            <person name="Yadav J.S."/>
            <person name="Aerts A."/>
            <person name="Benoit I."/>
            <person name="Boyd A."/>
            <person name="Carlson A."/>
            <person name="Copeland A."/>
            <person name="Coutinho P.M."/>
            <person name="de Vries R.P."/>
            <person name="Ferreira P."/>
            <person name="Findley K."/>
            <person name="Foster B."/>
            <person name="Gaskell J."/>
            <person name="Glotzer D."/>
            <person name="Gorecki P."/>
            <person name="Heitman J."/>
            <person name="Hesse C."/>
            <person name="Hori C."/>
            <person name="Igarashi K."/>
            <person name="Jurgens J.A."/>
            <person name="Kallen N."/>
            <person name="Kersten P."/>
            <person name="Kohler A."/>
            <person name="Kuees U."/>
            <person name="Kumar T.K.A."/>
            <person name="Kuo A."/>
            <person name="LaButti K."/>
            <person name="Larrondo L.F."/>
            <person name="Lindquist E."/>
            <person name="Ling A."/>
            <person name="Lombard V."/>
            <person name="Lucas S."/>
            <person name="Lundell T."/>
            <person name="Martin R."/>
            <person name="McLaughlin D.J."/>
            <person name="Morgenstern I."/>
            <person name="Morin E."/>
            <person name="Murat C."/>
            <person name="Nagy L.G."/>
            <person name="Nolan M."/>
            <person name="Ohm R.A."/>
            <person name="Patyshakuliyeva A."/>
            <person name="Rokas A."/>
            <person name="Ruiz-Duenas F.J."/>
            <person name="Sabat G."/>
            <person name="Salamov A."/>
            <person name="Samejima M."/>
            <person name="Schmutz J."/>
            <person name="Slot J.C."/>
            <person name="St John F."/>
            <person name="Stenlid J."/>
            <person name="Sun H."/>
            <person name="Sun S."/>
            <person name="Syed K."/>
            <person name="Tsang A."/>
            <person name="Wiebenga A."/>
            <person name="Young D."/>
            <person name="Pisabarro A."/>
            <person name="Eastwood D.C."/>
            <person name="Martin F."/>
            <person name="Cullen D."/>
            <person name="Grigoriev I.V."/>
            <person name="Hibbett D.S."/>
        </authorList>
    </citation>
    <scope>NUCLEOTIDE SEQUENCE</scope>
    <source>
        <strain evidence="2">FP-58527</strain>
    </source>
</reference>
<dbReference type="InterPro" id="IPR013078">
    <property type="entry name" value="His_Pase_superF_clade-1"/>
</dbReference>
<dbReference type="SMART" id="SM00855">
    <property type="entry name" value="PGAM"/>
    <property type="match status" value="1"/>
</dbReference>
<proteinExistence type="predicted"/>
<dbReference type="PANTHER" id="PTHR48100:SF1">
    <property type="entry name" value="HISTIDINE PHOSPHATASE FAMILY PROTEIN-RELATED"/>
    <property type="match status" value="1"/>
</dbReference>
<evidence type="ECO:0000313" key="1">
    <source>
        <dbReference type="EMBL" id="EPS94748.1"/>
    </source>
</evidence>